<accession>A0A365XQY5</accession>
<sequence length="200" mass="21651">MLPSMNFSVRVPIGTFLIAAALYGCQQAAPKTTEEAATAPAAALQAPYSQVYYDSLQLAMHSYYQLADALVKADSVAANNAAAVLKQHMDSLPVQSLQMDSSHLGIITGTTGSISAELAGFEGETGLEGKRASFQMVSDMLFDLVKNTGLKGKTVYHQYCPMAFDDKGAYWLSEKPEILNPYFGKKMLHCGETKDTLSYQ</sequence>
<protein>
    <recommendedName>
        <fullName evidence="1">DUF3347 domain-containing protein</fullName>
    </recommendedName>
</protein>
<dbReference type="InterPro" id="IPR021782">
    <property type="entry name" value="DUF3347"/>
</dbReference>
<evidence type="ECO:0000313" key="2">
    <source>
        <dbReference type="EMBL" id="RBL87975.1"/>
    </source>
</evidence>
<reference evidence="2 3" key="1">
    <citation type="submission" date="2018-05" db="EMBL/GenBank/DDBJ databases">
        <title>Chitinophaga sp. K3CV102501T nov., isolated from isolated from a monsoon evergreen broad-leaved forest soil.</title>
        <authorList>
            <person name="Lv Y."/>
        </authorList>
    </citation>
    <scope>NUCLEOTIDE SEQUENCE [LARGE SCALE GENOMIC DNA]</scope>
    <source>
        <strain evidence="2 3">GDMCC 1.1325</strain>
    </source>
</reference>
<dbReference type="Pfam" id="PF11827">
    <property type="entry name" value="DUF3347"/>
    <property type="match status" value="1"/>
</dbReference>
<proteinExistence type="predicted"/>
<dbReference type="Proteomes" id="UP000253410">
    <property type="component" value="Unassembled WGS sequence"/>
</dbReference>
<evidence type="ECO:0000313" key="3">
    <source>
        <dbReference type="Proteomes" id="UP000253410"/>
    </source>
</evidence>
<dbReference type="EMBL" id="QFFJ01000003">
    <property type="protein sequence ID" value="RBL87975.1"/>
    <property type="molecule type" value="Genomic_DNA"/>
</dbReference>
<feature type="domain" description="DUF3347" evidence="1">
    <location>
        <begin position="60"/>
        <end position="151"/>
    </location>
</feature>
<dbReference type="AlphaFoldDB" id="A0A365XQY5"/>
<comment type="caution">
    <text evidence="2">The sequence shown here is derived from an EMBL/GenBank/DDBJ whole genome shotgun (WGS) entry which is preliminary data.</text>
</comment>
<organism evidence="2 3">
    <name type="scientific">Chitinophaga flava</name>
    <dbReference type="NCBI Taxonomy" id="2259036"/>
    <lineage>
        <taxon>Bacteria</taxon>
        <taxon>Pseudomonadati</taxon>
        <taxon>Bacteroidota</taxon>
        <taxon>Chitinophagia</taxon>
        <taxon>Chitinophagales</taxon>
        <taxon>Chitinophagaceae</taxon>
        <taxon>Chitinophaga</taxon>
    </lineage>
</organism>
<evidence type="ECO:0000259" key="1">
    <source>
        <dbReference type="Pfam" id="PF11827"/>
    </source>
</evidence>
<keyword evidence="3" id="KW-1185">Reference proteome</keyword>
<dbReference type="OrthoDB" id="5513217at2"/>
<name>A0A365XQY5_9BACT</name>
<gene>
    <name evidence="2" type="ORF">DF182_31045</name>
</gene>